<dbReference type="PROSITE" id="PS50837">
    <property type="entry name" value="NACHT"/>
    <property type="match status" value="1"/>
</dbReference>
<evidence type="ECO:0000313" key="9">
    <source>
        <dbReference type="EMBL" id="CAF4011555.1"/>
    </source>
</evidence>
<proteinExistence type="inferred from homology"/>
<keyword evidence="2 6" id="KW-0328">Glycosyltransferase</keyword>
<evidence type="ECO:0000256" key="6">
    <source>
        <dbReference type="RuleBase" id="RU361228"/>
    </source>
</evidence>
<dbReference type="Gene3D" id="3.90.176.10">
    <property type="entry name" value="Toxin ADP-ribosyltransferase, Chain A, domain 1"/>
    <property type="match status" value="1"/>
</dbReference>
<gene>
    <name evidence="8" type="ORF">IZO911_LOCUS39495</name>
    <name evidence="9" type="ORF">KXQ929_LOCUS29109</name>
</gene>
<keyword evidence="6" id="KW-0521">NADP</keyword>
<comment type="caution">
    <text evidence="9">The sequence shown here is derived from an EMBL/GenBank/DDBJ whole genome shotgun (WGS) entry which is preliminary data.</text>
</comment>
<keyword evidence="6" id="KW-0520">NAD</keyword>
<evidence type="ECO:0000256" key="4">
    <source>
        <dbReference type="ARBA" id="ARBA00022695"/>
    </source>
</evidence>
<feature type="domain" description="NACHT" evidence="7">
    <location>
        <begin position="319"/>
        <end position="445"/>
    </location>
</feature>
<dbReference type="PANTHER" id="PTHR46844:SF1">
    <property type="entry name" value="SLR5058 PROTEIN"/>
    <property type="match status" value="1"/>
</dbReference>
<dbReference type="SUPFAM" id="SSF52540">
    <property type="entry name" value="P-loop containing nucleoside triphosphate hydrolases"/>
    <property type="match status" value="1"/>
</dbReference>
<accession>A0A819PJB6</accession>
<comment type="similarity">
    <text evidence="1 6">Belongs to the Arg-specific ADP-ribosyltransferase family.</text>
</comment>
<dbReference type="GO" id="GO:0106274">
    <property type="term" value="F:NAD+-protein-arginine ADP-ribosyltransferase activity"/>
    <property type="evidence" value="ECO:0007669"/>
    <property type="project" value="UniProtKB-EC"/>
</dbReference>
<dbReference type="EC" id="2.4.2.31" evidence="6"/>
<keyword evidence="3 6" id="KW-0808">Transferase</keyword>
<keyword evidence="4" id="KW-0548">Nucleotidyltransferase</keyword>
<dbReference type="SUPFAM" id="SSF56399">
    <property type="entry name" value="ADP-ribosylation"/>
    <property type="match status" value="1"/>
</dbReference>
<dbReference type="PROSITE" id="PS51996">
    <property type="entry name" value="TR_MART"/>
    <property type="match status" value="1"/>
</dbReference>
<comment type="catalytic activity">
    <reaction evidence="5 6">
        <text>L-arginyl-[protein] + NAD(+) = N(omega)-(ADP-D-ribosyl)-L-arginyl-[protein] + nicotinamide + H(+)</text>
        <dbReference type="Rhea" id="RHEA:19149"/>
        <dbReference type="Rhea" id="RHEA-COMP:10532"/>
        <dbReference type="Rhea" id="RHEA-COMP:15087"/>
        <dbReference type="ChEBI" id="CHEBI:15378"/>
        <dbReference type="ChEBI" id="CHEBI:17154"/>
        <dbReference type="ChEBI" id="CHEBI:29965"/>
        <dbReference type="ChEBI" id="CHEBI:57540"/>
        <dbReference type="ChEBI" id="CHEBI:142554"/>
        <dbReference type="EC" id="2.4.2.31"/>
    </reaction>
</comment>
<name>A0A819PJB6_9BILA</name>
<sequence length="745" mass="86566">MAKESITVNRYVADTSSEFKKANQNPIFDYDDSPLVSIEEALKSTTDIVSNIIEYVARAKNQCNDQSNLLTHDEAAALYLYSLQSPVYRCLNEALRTEDRNAIKPWFAFLKLLMTAFEKLPSITGTVWRAIDFDDSLTFVDDEAHIWWSVNSCSKTLDICKPLLGDGGTLYAIEVINGKDISEFAANTEEQEVVLMPGSRVRRKGESMDLSGHIIIHLEEVRSQTETQFKSRYLFEIVKQNYLHNSRIERLINPAKSFSIEQSYINLAIVTSQEQYKRERELRSAVYSDSVLNSYEEIYGVKCPIDIQNIFQSCEKEKKQVLIFGRAGIGKSTFCRYITNQWAKGAYWSQYELLALIPLRHLTTDRYPPLTSGQNYSLIDLIKKEVFSFELSEKEERLLREQYDVNKTLWILDGYDELISNVPSHLEELLEKLYNTPNHIITSRPYLNTLSYRVQMEITGFSDDNIAQYIEQFFYQMKDELDDAIIKSQTLTKFLKSNLSIWGVAHIPVNLELICSLCSNQDWSTTERLSITALYNMITQWLCRRYLKTSNDRFLQLSDDELYQRCKSELTFLQNLAFTAMKDNTIIIRPTLLKKALKEANIVNQDHPHILNIGILKSFVKEGVGTQIEMNKEYYFVHLSFQEYFAARYLTHILKESRVDEVVEFIHDHKYNQRYTLVFAFIAGLLSENYETTSLNIFWDHILRESLDLVGLRHMEIVIICLGETSSDSNFTRRRELLTFVAKKE</sequence>
<protein>
    <recommendedName>
        <fullName evidence="6">NAD(P)(+)--arginine ADP-ribosyltransferase</fullName>
        <ecNumber evidence="6">2.4.2.31</ecNumber>
    </recommendedName>
    <alternativeName>
        <fullName evidence="6">Mono(ADP-ribosyl)transferase</fullName>
    </alternativeName>
</protein>
<dbReference type="Proteomes" id="UP000663860">
    <property type="component" value="Unassembled WGS sequence"/>
</dbReference>
<dbReference type="EMBL" id="CAJOBB010002966">
    <property type="protein sequence ID" value="CAF4011555.1"/>
    <property type="molecule type" value="Genomic_DNA"/>
</dbReference>
<evidence type="ECO:0000256" key="3">
    <source>
        <dbReference type="ARBA" id="ARBA00022679"/>
    </source>
</evidence>
<evidence type="ECO:0000259" key="7">
    <source>
        <dbReference type="PROSITE" id="PS50837"/>
    </source>
</evidence>
<dbReference type="InterPro" id="IPR000768">
    <property type="entry name" value="ART"/>
</dbReference>
<evidence type="ECO:0000256" key="5">
    <source>
        <dbReference type="ARBA" id="ARBA00047597"/>
    </source>
</evidence>
<organism evidence="9 10">
    <name type="scientific">Adineta steineri</name>
    <dbReference type="NCBI Taxonomy" id="433720"/>
    <lineage>
        <taxon>Eukaryota</taxon>
        <taxon>Metazoa</taxon>
        <taxon>Spiralia</taxon>
        <taxon>Gnathifera</taxon>
        <taxon>Rotifera</taxon>
        <taxon>Eurotatoria</taxon>
        <taxon>Bdelloidea</taxon>
        <taxon>Adinetida</taxon>
        <taxon>Adinetidae</taxon>
        <taxon>Adineta</taxon>
    </lineage>
</organism>
<evidence type="ECO:0000256" key="1">
    <source>
        <dbReference type="ARBA" id="ARBA00009558"/>
    </source>
</evidence>
<dbReference type="Pfam" id="PF05729">
    <property type="entry name" value="NACHT"/>
    <property type="match status" value="1"/>
</dbReference>
<dbReference type="Gene3D" id="3.40.50.300">
    <property type="entry name" value="P-loop containing nucleotide triphosphate hydrolases"/>
    <property type="match status" value="1"/>
</dbReference>
<dbReference type="InterPro" id="IPR027417">
    <property type="entry name" value="P-loop_NTPase"/>
</dbReference>
<dbReference type="Proteomes" id="UP000663868">
    <property type="component" value="Unassembled WGS sequence"/>
</dbReference>
<reference evidence="9" key="1">
    <citation type="submission" date="2021-02" db="EMBL/GenBank/DDBJ databases">
        <authorList>
            <person name="Nowell W R."/>
        </authorList>
    </citation>
    <scope>NUCLEOTIDE SEQUENCE</scope>
</reference>
<dbReference type="EMBL" id="CAJNOE010001209">
    <property type="protein sequence ID" value="CAF1401050.1"/>
    <property type="molecule type" value="Genomic_DNA"/>
</dbReference>
<dbReference type="Pfam" id="PF01129">
    <property type="entry name" value="ART"/>
    <property type="match status" value="1"/>
</dbReference>
<dbReference type="GO" id="GO:0016779">
    <property type="term" value="F:nucleotidyltransferase activity"/>
    <property type="evidence" value="ECO:0007669"/>
    <property type="project" value="UniProtKB-KW"/>
</dbReference>
<evidence type="ECO:0000313" key="8">
    <source>
        <dbReference type="EMBL" id="CAF1401050.1"/>
    </source>
</evidence>
<dbReference type="PANTHER" id="PTHR46844">
    <property type="entry name" value="SLR5058 PROTEIN"/>
    <property type="match status" value="1"/>
</dbReference>
<evidence type="ECO:0000256" key="2">
    <source>
        <dbReference type="ARBA" id="ARBA00022676"/>
    </source>
</evidence>
<dbReference type="AlphaFoldDB" id="A0A819PJB6"/>
<evidence type="ECO:0000313" key="10">
    <source>
        <dbReference type="Proteomes" id="UP000663868"/>
    </source>
</evidence>
<dbReference type="InterPro" id="IPR007111">
    <property type="entry name" value="NACHT_NTPase"/>
</dbReference>